<keyword evidence="3" id="KW-0862">Zinc</keyword>
<dbReference type="AlphaFoldDB" id="A0A0G0WM62"/>
<gene>
    <name evidence="4" type="ORF">UU67_C0031G0020</name>
</gene>
<feature type="binding site" evidence="2">
    <location>
        <position position="182"/>
    </location>
    <ligand>
        <name>dihydroxyacetone phosphate</name>
        <dbReference type="ChEBI" id="CHEBI:57642"/>
    </ligand>
</feature>
<dbReference type="CDD" id="cd00947">
    <property type="entry name" value="TBP_aldolase_IIB"/>
    <property type="match status" value="1"/>
</dbReference>
<dbReference type="Gene3D" id="3.20.20.70">
    <property type="entry name" value="Aldolase class I"/>
    <property type="match status" value="1"/>
</dbReference>
<dbReference type="Pfam" id="PF01116">
    <property type="entry name" value="F_bP_aldolase"/>
    <property type="match status" value="1"/>
</dbReference>
<feature type="binding site" evidence="3">
    <location>
        <position position="131"/>
    </location>
    <ligand>
        <name>Zn(2+)</name>
        <dbReference type="ChEBI" id="CHEBI:29105"/>
        <label>2</label>
    </ligand>
</feature>
<comment type="caution">
    <text evidence="4">The sequence shown here is derived from an EMBL/GenBank/DDBJ whole genome shotgun (WGS) entry which is preliminary data.</text>
</comment>
<evidence type="ECO:0000313" key="5">
    <source>
        <dbReference type="Proteomes" id="UP000034753"/>
    </source>
</evidence>
<evidence type="ECO:0000256" key="1">
    <source>
        <dbReference type="PIRSR" id="PIRSR001359-1"/>
    </source>
</evidence>
<dbReference type="EMBL" id="LCBN01000031">
    <property type="protein sequence ID" value="KKS13147.1"/>
    <property type="molecule type" value="Genomic_DNA"/>
</dbReference>
<proteinExistence type="predicted"/>
<dbReference type="GO" id="GO:0016832">
    <property type="term" value="F:aldehyde-lyase activity"/>
    <property type="evidence" value="ECO:0007669"/>
    <property type="project" value="InterPro"/>
</dbReference>
<organism evidence="4 5">
    <name type="scientific">Candidatus Daviesbacteria bacterium GW2011_GWB1_41_5</name>
    <dbReference type="NCBI Taxonomy" id="1618429"/>
    <lineage>
        <taxon>Bacteria</taxon>
        <taxon>Candidatus Daviesiibacteriota</taxon>
    </lineage>
</organism>
<sequence>MTAREWLQKAKDEKFAIGAFNVGNLETFKAIVSAAANKKSPIIIESSPGETSWLGSENIVDLARNFSAEFSVPVLVNLDHTETLEDCLKGIEAGYDMIHFDGSKLPLEQNLEIARKVVEAAHQRGLTVEVEMDHIGGSSEMHAGSVVDDLGKVPMTDPEKAALFMRDSGADILAVFVGNLHGVYSAGDENIDIERLRRINEASGCLLSLHGASGLPDDQVKEAIQNGIVKVNINTELRLAFKEELTKVLAGSPDEAAMYKIEKPVVESIQKVVEQKIEVFGSEGKI</sequence>
<keyword evidence="3" id="KW-0479">Metal-binding</keyword>
<feature type="binding site" evidence="3">
    <location>
        <position position="210"/>
    </location>
    <ligand>
        <name>Zn(2+)</name>
        <dbReference type="ChEBI" id="CHEBI:29105"/>
        <label>1</label>
        <note>catalytic</note>
    </ligand>
</feature>
<feature type="binding site" evidence="2">
    <location>
        <begin position="232"/>
        <end position="235"/>
    </location>
    <ligand>
        <name>dihydroxyacetone phosphate</name>
        <dbReference type="ChEBI" id="CHEBI:57642"/>
    </ligand>
</feature>
<dbReference type="InterPro" id="IPR013785">
    <property type="entry name" value="Aldolase_TIM"/>
</dbReference>
<dbReference type="GO" id="GO:0008270">
    <property type="term" value="F:zinc ion binding"/>
    <property type="evidence" value="ECO:0007669"/>
    <property type="project" value="InterPro"/>
</dbReference>
<protein>
    <submittedName>
        <fullName evidence="4">Fructose-1,6-bisphosphate aldolase, class II</fullName>
    </submittedName>
</protein>
<dbReference type="NCBIfam" id="TIGR00167">
    <property type="entry name" value="cbbA"/>
    <property type="match status" value="1"/>
</dbReference>
<evidence type="ECO:0000313" key="4">
    <source>
        <dbReference type="EMBL" id="KKS13147.1"/>
    </source>
</evidence>
<evidence type="ECO:0000256" key="2">
    <source>
        <dbReference type="PIRSR" id="PIRSR001359-2"/>
    </source>
</evidence>
<evidence type="ECO:0000256" key="3">
    <source>
        <dbReference type="PIRSR" id="PIRSR001359-3"/>
    </source>
</evidence>
<feature type="active site" description="Proton donor" evidence="1">
    <location>
        <position position="79"/>
    </location>
</feature>
<dbReference type="InterPro" id="IPR000771">
    <property type="entry name" value="FBA_II"/>
</dbReference>
<accession>A0A0G0WM62</accession>
<feature type="binding site" evidence="3">
    <location>
        <position position="181"/>
    </location>
    <ligand>
        <name>Zn(2+)</name>
        <dbReference type="ChEBI" id="CHEBI:29105"/>
        <label>1</label>
        <note>catalytic</note>
    </ligand>
</feature>
<comment type="cofactor">
    <cofactor evidence="3">
        <name>Zn(2+)</name>
        <dbReference type="ChEBI" id="CHEBI:29105"/>
    </cofactor>
    <text evidence="3">Binds 2 Zn(2+) ions per subunit. One is catalytic and the other provides a structural contribution.</text>
</comment>
<name>A0A0G0WM62_9BACT</name>
<dbReference type="PANTHER" id="PTHR30304">
    <property type="entry name" value="D-TAGATOSE-1,6-BISPHOSPHATE ALDOLASE"/>
    <property type="match status" value="1"/>
</dbReference>
<feature type="binding site" evidence="3">
    <location>
        <position position="80"/>
    </location>
    <ligand>
        <name>Zn(2+)</name>
        <dbReference type="ChEBI" id="CHEBI:29105"/>
        <label>1</label>
        <note>catalytic</note>
    </ligand>
</feature>
<reference evidence="4 5" key="1">
    <citation type="journal article" date="2015" name="Nature">
        <title>rRNA introns, odd ribosomes, and small enigmatic genomes across a large radiation of phyla.</title>
        <authorList>
            <person name="Brown C.T."/>
            <person name="Hug L.A."/>
            <person name="Thomas B.C."/>
            <person name="Sharon I."/>
            <person name="Castelle C.J."/>
            <person name="Singh A."/>
            <person name="Wilkins M.J."/>
            <person name="Williams K.H."/>
            <person name="Banfield J.F."/>
        </authorList>
    </citation>
    <scope>NUCLEOTIDE SEQUENCE [LARGE SCALE GENOMIC DNA]</scope>
</reference>
<dbReference type="PANTHER" id="PTHR30304:SF0">
    <property type="entry name" value="D-TAGATOSE-1,6-BISPHOSPHATE ALDOLASE SUBUNIT GATY-RELATED"/>
    <property type="match status" value="1"/>
</dbReference>
<dbReference type="GO" id="GO:0005975">
    <property type="term" value="P:carbohydrate metabolic process"/>
    <property type="evidence" value="ECO:0007669"/>
    <property type="project" value="InterPro"/>
</dbReference>
<feature type="binding site" evidence="3">
    <location>
        <position position="101"/>
    </location>
    <ligand>
        <name>Zn(2+)</name>
        <dbReference type="ChEBI" id="CHEBI:29105"/>
        <label>2</label>
    </ligand>
</feature>
<dbReference type="PIRSF" id="PIRSF001359">
    <property type="entry name" value="F_bP_aldolase_II"/>
    <property type="match status" value="1"/>
</dbReference>
<dbReference type="Proteomes" id="UP000034753">
    <property type="component" value="Unassembled WGS sequence"/>
</dbReference>
<dbReference type="SUPFAM" id="SSF51569">
    <property type="entry name" value="Aldolase"/>
    <property type="match status" value="1"/>
</dbReference>
<dbReference type="InterPro" id="IPR050246">
    <property type="entry name" value="Class_II_FBP_aldolase"/>
</dbReference>
<feature type="binding site" evidence="2">
    <location>
        <begin position="211"/>
        <end position="213"/>
    </location>
    <ligand>
        <name>dihydroxyacetone phosphate</name>
        <dbReference type="ChEBI" id="CHEBI:57642"/>
    </ligand>
</feature>